<dbReference type="GO" id="GO:0000027">
    <property type="term" value="P:ribosomal large subunit assembly"/>
    <property type="evidence" value="ECO:0007669"/>
    <property type="project" value="UniProtKB-ARBA"/>
</dbReference>
<organism evidence="7 8">
    <name type="scientific">Ceratodon purpureus</name>
    <name type="common">Fire moss</name>
    <name type="synonym">Dicranum purpureum</name>
    <dbReference type="NCBI Taxonomy" id="3225"/>
    <lineage>
        <taxon>Eukaryota</taxon>
        <taxon>Viridiplantae</taxon>
        <taxon>Streptophyta</taxon>
        <taxon>Embryophyta</taxon>
        <taxon>Bryophyta</taxon>
        <taxon>Bryophytina</taxon>
        <taxon>Bryopsida</taxon>
        <taxon>Dicranidae</taxon>
        <taxon>Pseudoditrichales</taxon>
        <taxon>Ditrichaceae</taxon>
        <taxon>Ceratodon</taxon>
    </lineage>
</organism>
<dbReference type="GO" id="GO:0019843">
    <property type="term" value="F:rRNA binding"/>
    <property type="evidence" value="ECO:0007669"/>
    <property type="project" value="InterPro"/>
</dbReference>
<dbReference type="SUPFAM" id="SSF52954">
    <property type="entry name" value="Class II aaRS ABD-related"/>
    <property type="match status" value="1"/>
</dbReference>
<accession>A0A8T0I323</accession>
<dbReference type="PROSITE" id="PS50833">
    <property type="entry name" value="BRIX"/>
    <property type="match status" value="1"/>
</dbReference>
<feature type="compositionally biased region" description="Low complexity" evidence="5">
    <location>
        <begin position="10"/>
        <end position="21"/>
    </location>
</feature>
<comment type="caution">
    <text evidence="7">The sequence shown here is derived from an EMBL/GenBank/DDBJ whole genome shotgun (WGS) entry which is preliminary data.</text>
</comment>
<dbReference type="InterPro" id="IPR007109">
    <property type="entry name" value="Brix"/>
</dbReference>
<evidence type="ECO:0000313" key="7">
    <source>
        <dbReference type="EMBL" id="KAG0577516.1"/>
    </source>
</evidence>
<evidence type="ECO:0000256" key="4">
    <source>
        <dbReference type="ARBA" id="ARBA00023242"/>
    </source>
</evidence>
<comment type="similarity">
    <text evidence="2">Belongs to the BRX1 family.</text>
</comment>
<keyword evidence="4" id="KW-0539">Nucleus</keyword>
<evidence type="ECO:0000313" key="8">
    <source>
        <dbReference type="Proteomes" id="UP000822688"/>
    </source>
</evidence>
<name>A0A8T0I323_CERPU</name>
<evidence type="ECO:0000256" key="2">
    <source>
        <dbReference type="ARBA" id="ARBA00006369"/>
    </source>
</evidence>
<evidence type="ECO:0000256" key="3">
    <source>
        <dbReference type="ARBA" id="ARBA00022517"/>
    </source>
</evidence>
<keyword evidence="3" id="KW-0690">Ribosome biogenesis</keyword>
<dbReference type="Pfam" id="PF04427">
    <property type="entry name" value="Brix"/>
    <property type="match status" value="1"/>
</dbReference>
<dbReference type="InterPro" id="IPR026532">
    <property type="entry name" value="BRX1"/>
</dbReference>
<feature type="domain" description="Brix" evidence="6">
    <location>
        <begin position="64"/>
        <end position="268"/>
    </location>
</feature>
<dbReference type="PANTHER" id="PTHR13634">
    <property type="entry name" value="RIBOSOME BIOGENESIS PROTEIN BRIX"/>
    <property type="match status" value="1"/>
</dbReference>
<gene>
    <name evidence="7" type="ORF">KC19_5G162400</name>
</gene>
<dbReference type="AlphaFoldDB" id="A0A8T0I323"/>
<keyword evidence="8" id="KW-1185">Reference proteome</keyword>
<proteinExistence type="inferred from homology"/>
<reference evidence="7" key="1">
    <citation type="submission" date="2020-06" db="EMBL/GenBank/DDBJ databases">
        <title>WGS assembly of Ceratodon purpureus strain R40.</title>
        <authorList>
            <person name="Carey S.B."/>
            <person name="Jenkins J."/>
            <person name="Shu S."/>
            <person name="Lovell J.T."/>
            <person name="Sreedasyam A."/>
            <person name="Maumus F."/>
            <person name="Tiley G.P."/>
            <person name="Fernandez-Pozo N."/>
            <person name="Barry K."/>
            <person name="Chen C."/>
            <person name="Wang M."/>
            <person name="Lipzen A."/>
            <person name="Daum C."/>
            <person name="Saski C.A."/>
            <person name="Payton A.C."/>
            <person name="Mcbreen J.C."/>
            <person name="Conrad R.E."/>
            <person name="Kollar L.M."/>
            <person name="Olsson S."/>
            <person name="Huttunen S."/>
            <person name="Landis J.B."/>
            <person name="Wickett N.J."/>
            <person name="Johnson M.G."/>
            <person name="Rensing S.A."/>
            <person name="Grimwood J."/>
            <person name="Schmutz J."/>
            <person name="Mcdaniel S.F."/>
        </authorList>
    </citation>
    <scope>NUCLEOTIDE SEQUENCE</scope>
    <source>
        <strain evidence="7">R40</strain>
    </source>
</reference>
<evidence type="ECO:0000259" key="6">
    <source>
        <dbReference type="PROSITE" id="PS50833"/>
    </source>
</evidence>
<feature type="region of interest" description="Disordered" evidence="5">
    <location>
        <begin position="1"/>
        <end position="47"/>
    </location>
</feature>
<evidence type="ECO:0000256" key="1">
    <source>
        <dbReference type="ARBA" id="ARBA00004604"/>
    </source>
</evidence>
<dbReference type="SMART" id="SM00879">
    <property type="entry name" value="Brix"/>
    <property type="match status" value="1"/>
</dbReference>
<protein>
    <recommendedName>
        <fullName evidence="6">Brix domain-containing protein</fullName>
    </recommendedName>
</protein>
<dbReference type="Proteomes" id="UP000822688">
    <property type="component" value="Chromosome 5"/>
</dbReference>
<evidence type="ECO:0000256" key="5">
    <source>
        <dbReference type="SAM" id="MobiDB-lite"/>
    </source>
</evidence>
<dbReference type="GO" id="GO:0005730">
    <property type="term" value="C:nucleolus"/>
    <property type="evidence" value="ECO:0007669"/>
    <property type="project" value="UniProtKB-SubCell"/>
</dbReference>
<dbReference type="FunFam" id="3.40.50.10480:FF:000009">
    <property type="entry name" value="Ribosome biogenesis protein, putative"/>
    <property type="match status" value="1"/>
</dbReference>
<dbReference type="GO" id="GO:0006364">
    <property type="term" value="P:rRNA processing"/>
    <property type="evidence" value="ECO:0007669"/>
    <property type="project" value="InterPro"/>
</dbReference>
<dbReference type="PANTHER" id="PTHR13634:SF0">
    <property type="entry name" value="RIBOSOME BIOGENESIS PROTEIN BRX1 HOMOLOG"/>
    <property type="match status" value="1"/>
</dbReference>
<comment type="subcellular location">
    <subcellularLocation>
        <location evidence="1">Nucleus</location>
        <location evidence="1">Nucleolus</location>
    </subcellularLocation>
</comment>
<sequence length="371" mass="42544">MGKKRKSQQVVAPPATPVVEAEPPRKRTLLGLKPQPEPEVVETKAENGSNGAAAAAVVPFRNKEKTLVLCSRRITFRYRHLMMDIMALLPHSKKDVKVQAKDNKADTLNELADLKGCSSCLLFECRKKKDLYMWLSKSPSGPSAKFLLKAVHTTEELKLTGNHLKGSRPLLSFSSEFEMHPHLQLLKELLLQVFCTPKDHRKSKPFFDHVFTFSFLDNHIWFRNYQISVPHQSATNKIDRAALEKMTLVEAGPRFAMNPIKIFSGSFGGQTLFENPFYISPNAVSLIFQFVYTSSVMSSFSLMEEKLFRQLHMRRYISLIVDIYFVQERSLDKKKKAGKYQKKVKAKQRRKTYESVNQLEPSELADVWDED</sequence>
<dbReference type="EMBL" id="CM026425">
    <property type="protein sequence ID" value="KAG0577516.1"/>
    <property type="molecule type" value="Genomic_DNA"/>
</dbReference>